<dbReference type="GO" id="GO:0007155">
    <property type="term" value="P:cell adhesion"/>
    <property type="evidence" value="ECO:0007669"/>
    <property type="project" value="InterPro"/>
</dbReference>
<dbReference type="PANTHER" id="PTHR30288">
    <property type="entry name" value="FLAGELLAR CAP/ASSEMBLY PROTEIN FLID"/>
    <property type="match status" value="1"/>
</dbReference>
<feature type="domain" description="Flagellar hook-associated protein 2 N-terminal" evidence="6">
    <location>
        <begin position="12"/>
        <end position="110"/>
    </location>
</feature>
<gene>
    <name evidence="8" type="primary">fliD</name>
    <name evidence="8" type="ORF">BHE75_00758</name>
</gene>
<dbReference type="Pfam" id="PF07196">
    <property type="entry name" value="Flagellin_IN"/>
    <property type="match status" value="1"/>
</dbReference>
<dbReference type="InterPro" id="IPR040026">
    <property type="entry name" value="FliD"/>
</dbReference>
<dbReference type="GO" id="GO:0071973">
    <property type="term" value="P:bacterial-type flagellum-dependent cell motility"/>
    <property type="evidence" value="ECO:0007669"/>
    <property type="project" value="TreeGrafter"/>
</dbReference>
<proteinExistence type="inferred from homology"/>
<accession>A0A1S1HAA6</accession>
<comment type="subcellular location">
    <subcellularLocation>
        <location evidence="5">Secreted</location>
    </subcellularLocation>
    <subcellularLocation>
        <location evidence="5">Bacterial flagellum</location>
    </subcellularLocation>
</comment>
<evidence type="ECO:0000256" key="1">
    <source>
        <dbReference type="ARBA" id="ARBA00009764"/>
    </source>
</evidence>
<keyword evidence="4 5" id="KW-0975">Bacterial flagellum</keyword>
<keyword evidence="8" id="KW-0969">Cilium</keyword>
<dbReference type="InterPro" id="IPR010810">
    <property type="entry name" value="Flagellin_hook_IN_motif"/>
</dbReference>
<comment type="caution">
    <text evidence="8">The sequence shown here is derived from an EMBL/GenBank/DDBJ whole genome shotgun (WGS) entry which is preliminary data.</text>
</comment>
<comment type="subunit">
    <text evidence="2 5">Homopentamer.</text>
</comment>
<keyword evidence="8" id="KW-0282">Flagellum</keyword>
<dbReference type="GO" id="GO:0005576">
    <property type="term" value="C:extracellular region"/>
    <property type="evidence" value="ECO:0007669"/>
    <property type="project" value="UniProtKB-SubCell"/>
</dbReference>
<sequence>MTSIASTLGVGSGIDTATLVEQLAAASKKPKEDLIAKREEANSAKISALGNISSAIDSFASALSSLISGGSLFTQATSSDTGVVAASALAGSRIGNLSVQMEVRQLAAAQSIASGSYAGATSPIGQGQMTLTTAKGSFAITVDAANDSLAGLARAINAAGAGVTASVIQDTTGSRLVIKGATGAAQAFSLSVDPSADAGLQAFAFDPASYDAGNPSGMSLAQAAQDAIVRVDGVEVTRTSNSFSDLVPGVKIDLRKAAAGTVITIGSSRPTAAISQAVSDFVAAYNELKSMLDAATAAGAGALRGDVGLREMQRQLAKLPTTVLSSAGGPATLAEIGVRTQRDGTLAVDGARLASILASDPDGVEALFNPGQTASSPLIRIVSPYGAVKPGTYTVSDLVAGDPASGKIGGFLGVVSGSQLSSSIAAKSKGLVIEPLGNLAEGTITVDLGLGGALQAIRDALRASGGPLATTQARLATESKTIAKDREKMETRESAYHDQLVRQFTAMDSRVAAFKATQSYLDQQIKMWTSGNN</sequence>
<dbReference type="PANTHER" id="PTHR30288:SF0">
    <property type="entry name" value="FLAGELLAR HOOK-ASSOCIATED PROTEIN 2"/>
    <property type="match status" value="1"/>
</dbReference>
<dbReference type="Proteomes" id="UP000179467">
    <property type="component" value="Unassembled WGS sequence"/>
</dbReference>
<reference evidence="8 9" key="1">
    <citation type="submission" date="2016-09" db="EMBL/GenBank/DDBJ databases">
        <title>Metabolic pathway, cell adaptation mechanisms and a novel monoxygenase revealed through proteogenomic-transcription analysis of a Sphingomonas haloaromaticamans strain degrading the fungicide ortho-phenylphenol.</title>
        <authorList>
            <person name="Perruchon C."/>
            <person name="Papadopoulou E.S."/>
            <person name="Rousidou C."/>
            <person name="Vasileiadis S."/>
            <person name="Tanou G."/>
            <person name="Amoutzias G."/>
            <person name="Molassiotis A."/>
            <person name="Karpouzas D.G."/>
        </authorList>
    </citation>
    <scope>NUCLEOTIDE SEQUENCE [LARGE SCALE GENOMIC DNA]</scope>
    <source>
        <strain evidence="8 9">P3</strain>
    </source>
</reference>
<evidence type="ECO:0000259" key="7">
    <source>
        <dbReference type="Pfam" id="PF07195"/>
    </source>
</evidence>
<organism evidence="8 9">
    <name type="scientific">Edaphosphingomonas haloaromaticamans</name>
    <dbReference type="NCBI Taxonomy" id="653954"/>
    <lineage>
        <taxon>Bacteria</taxon>
        <taxon>Pseudomonadati</taxon>
        <taxon>Pseudomonadota</taxon>
        <taxon>Alphaproteobacteria</taxon>
        <taxon>Sphingomonadales</taxon>
        <taxon>Rhizorhabdaceae</taxon>
        <taxon>Edaphosphingomonas</taxon>
    </lineage>
</organism>
<keyword evidence="3" id="KW-0175">Coiled coil</keyword>
<dbReference type="AlphaFoldDB" id="A0A1S1HAA6"/>
<comment type="function">
    <text evidence="5">Required for morphogenesis and for the elongation of the flagellar filament by facilitating polymerization of the flagellin monomers at the tip of growing filament. Forms a capping structure, which prevents flagellin subunits (transported through the central channel of the flagellum) from leaking out without polymerization at the distal end.</text>
</comment>
<evidence type="ECO:0000256" key="4">
    <source>
        <dbReference type="ARBA" id="ARBA00023143"/>
    </source>
</evidence>
<evidence type="ECO:0000256" key="3">
    <source>
        <dbReference type="ARBA" id="ARBA00023054"/>
    </source>
</evidence>
<evidence type="ECO:0000256" key="5">
    <source>
        <dbReference type="RuleBase" id="RU362066"/>
    </source>
</evidence>
<dbReference type="EMBL" id="MIPT01000001">
    <property type="protein sequence ID" value="OHT18782.1"/>
    <property type="molecule type" value="Genomic_DNA"/>
</dbReference>
<keyword evidence="8" id="KW-0966">Cell projection</keyword>
<dbReference type="Pfam" id="PF07195">
    <property type="entry name" value="FliD_C"/>
    <property type="match status" value="1"/>
</dbReference>
<feature type="domain" description="Flagellar hook-associated protein 2 C-terminal" evidence="7">
    <location>
        <begin position="224"/>
        <end position="512"/>
    </location>
</feature>
<evidence type="ECO:0000313" key="8">
    <source>
        <dbReference type="EMBL" id="OHT18782.1"/>
    </source>
</evidence>
<dbReference type="GO" id="GO:0009421">
    <property type="term" value="C:bacterial-type flagellum filament cap"/>
    <property type="evidence" value="ECO:0007669"/>
    <property type="project" value="InterPro"/>
</dbReference>
<keyword evidence="9" id="KW-1185">Reference proteome</keyword>
<keyword evidence="5" id="KW-0964">Secreted</keyword>
<dbReference type="RefSeq" id="WP_070932507.1">
    <property type="nucleotide sequence ID" value="NZ_MIPT01000001.1"/>
</dbReference>
<evidence type="ECO:0000259" key="6">
    <source>
        <dbReference type="Pfam" id="PF02465"/>
    </source>
</evidence>
<name>A0A1S1HAA6_9SPHN</name>
<dbReference type="Pfam" id="PF02465">
    <property type="entry name" value="FliD_N"/>
    <property type="match status" value="1"/>
</dbReference>
<evidence type="ECO:0000256" key="2">
    <source>
        <dbReference type="ARBA" id="ARBA00011255"/>
    </source>
</evidence>
<evidence type="ECO:0000313" key="9">
    <source>
        <dbReference type="Proteomes" id="UP000179467"/>
    </source>
</evidence>
<dbReference type="InterPro" id="IPR010809">
    <property type="entry name" value="FliD_C"/>
</dbReference>
<comment type="similarity">
    <text evidence="1 5">Belongs to the FliD family.</text>
</comment>
<dbReference type="GO" id="GO:0009424">
    <property type="term" value="C:bacterial-type flagellum hook"/>
    <property type="evidence" value="ECO:0007669"/>
    <property type="project" value="UniProtKB-UniRule"/>
</dbReference>
<dbReference type="InterPro" id="IPR003481">
    <property type="entry name" value="FliD_N"/>
</dbReference>
<protein>
    <recommendedName>
        <fullName evidence="5">Flagellar hook-associated protein 2</fullName>
        <shortName evidence="5">HAP2</shortName>
    </recommendedName>
    <alternativeName>
        <fullName evidence="5">Flagellar cap protein</fullName>
    </alternativeName>
</protein>